<comment type="caution">
    <text evidence="2">The sequence shown here is derived from an EMBL/GenBank/DDBJ whole genome shotgun (WGS) entry which is preliminary data.</text>
</comment>
<gene>
    <name evidence="2" type="ORF">AZ78_3747</name>
</gene>
<evidence type="ECO:0000313" key="2">
    <source>
        <dbReference type="EMBL" id="KWS06193.1"/>
    </source>
</evidence>
<organism evidence="2 3">
    <name type="scientific">Lysobacter capsici AZ78</name>
    <dbReference type="NCBI Taxonomy" id="1444315"/>
    <lineage>
        <taxon>Bacteria</taxon>
        <taxon>Pseudomonadati</taxon>
        <taxon>Pseudomonadota</taxon>
        <taxon>Gammaproteobacteria</taxon>
        <taxon>Lysobacterales</taxon>
        <taxon>Lysobacteraceae</taxon>
        <taxon>Lysobacter</taxon>
    </lineage>
</organism>
<evidence type="ECO:0000313" key="3">
    <source>
        <dbReference type="Proteomes" id="UP000023435"/>
    </source>
</evidence>
<proteinExistence type="predicted"/>
<sequence length="71" mass="7469">MKRNTRIRNVLIAALFSTAMGFGFSQVFANDLSSGDGLKARCQTIACRSRCGIPGGDLTPDGKNCLCCAAP</sequence>
<dbReference type="AlphaFoldDB" id="A0A108UBN7"/>
<dbReference type="OrthoDB" id="9859724at2"/>
<dbReference type="RefSeq" id="WP_036106020.1">
    <property type="nucleotide sequence ID" value="NZ_JAJA02000001.1"/>
</dbReference>
<dbReference type="EMBL" id="JAJA02000001">
    <property type="protein sequence ID" value="KWS06193.1"/>
    <property type="molecule type" value="Genomic_DNA"/>
</dbReference>
<feature type="signal peptide" evidence="1">
    <location>
        <begin position="1"/>
        <end position="29"/>
    </location>
</feature>
<name>A0A108UBN7_9GAMM</name>
<protein>
    <recommendedName>
        <fullName evidence="4">Secreted protein</fullName>
    </recommendedName>
</protein>
<evidence type="ECO:0008006" key="4">
    <source>
        <dbReference type="Google" id="ProtNLM"/>
    </source>
</evidence>
<feature type="chain" id="PRO_5007131862" description="Secreted protein" evidence="1">
    <location>
        <begin position="30"/>
        <end position="71"/>
    </location>
</feature>
<dbReference type="Proteomes" id="UP000023435">
    <property type="component" value="Unassembled WGS sequence"/>
</dbReference>
<accession>A0A108UBN7</accession>
<evidence type="ECO:0000256" key="1">
    <source>
        <dbReference type="SAM" id="SignalP"/>
    </source>
</evidence>
<keyword evidence="3" id="KW-1185">Reference proteome</keyword>
<keyword evidence="1" id="KW-0732">Signal</keyword>
<reference evidence="2 3" key="1">
    <citation type="journal article" date="2014" name="Genome Announc.">
        <title>Draft Genome Sequence of Lysobacter capsici AZ78, a Bacterium Antagonistic to Plant-Pathogenic Oomycetes.</title>
        <authorList>
            <person name="Puopolo G."/>
            <person name="Sonego P."/>
            <person name="Engelen K."/>
            <person name="Pertot I."/>
        </authorList>
    </citation>
    <scope>NUCLEOTIDE SEQUENCE [LARGE SCALE GENOMIC DNA]</scope>
    <source>
        <strain evidence="2 3">AZ78</strain>
    </source>
</reference>
<dbReference type="GeneID" id="97905452"/>